<dbReference type="InterPro" id="IPR000639">
    <property type="entry name" value="Epox_hydrolase-like"/>
</dbReference>
<evidence type="ECO:0000313" key="2">
    <source>
        <dbReference type="EMBL" id="GAL92014.1"/>
    </source>
</evidence>
<dbReference type="GO" id="GO:0016020">
    <property type="term" value="C:membrane"/>
    <property type="evidence" value="ECO:0007669"/>
    <property type="project" value="TreeGrafter"/>
</dbReference>
<feature type="domain" description="AB hydrolase-1" evidence="1">
    <location>
        <begin position="25"/>
        <end position="260"/>
    </location>
</feature>
<dbReference type="Gene3D" id="3.40.50.1820">
    <property type="entry name" value="alpha/beta hydrolase"/>
    <property type="match status" value="1"/>
</dbReference>
<dbReference type="SUPFAM" id="SSF53474">
    <property type="entry name" value="alpha/beta-Hydrolases"/>
    <property type="match status" value="1"/>
</dbReference>
<comment type="caution">
    <text evidence="2">The sequence shown here is derived from an EMBL/GenBank/DDBJ whole genome shotgun (WGS) entry which is preliminary data.</text>
</comment>
<dbReference type="RefSeq" id="WP_045357578.1">
    <property type="nucleotide sequence ID" value="NZ_BBPA01000018.1"/>
</dbReference>
<evidence type="ECO:0000259" key="1">
    <source>
        <dbReference type="Pfam" id="PF00561"/>
    </source>
</evidence>
<gene>
    <name evidence="2" type="ORF">N44_00302</name>
</gene>
<dbReference type="PRINTS" id="PR00111">
    <property type="entry name" value="ABHYDROLASE"/>
</dbReference>
<dbReference type="Pfam" id="PF00561">
    <property type="entry name" value="Abhydrolase_1"/>
    <property type="match status" value="1"/>
</dbReference>
<protein>
    <submittedName>
        <fullName evidence="2">Alpha/beta hydrolase fold</fullName>
    </submittedName>
</protein>
<dbReference type="InterPro" id="IPR000073">
    <property type="entry name" value="AB_hydrolase_1"/>
</dbReference>
<accession>A0A0A1VQZ1</accession>
<keyword evidence="2" id="KW-0378">Hydrolase</keyword>
<dbReference type="PANTHER" id="PTHR43798">
    <property type="entry name" value="MONOACYLGLYCEROL LIPASE"/>
    <property type="match status" value="1"/>
</dbReference>
<dbReference type="GO" id="GO:0016787">
    <property type="term" value="F:hydrolase activity"/>
    <property type="evidence" value="ECO:0007669"/>
    <property type="project" value="UniProtKB-KW"/>
</dbReference>
<evidence type="ECO:0000313" key="3">
    <source>
        <dbReference type="Proteomes" id="UP000030321"/>
    </source>
</evidence>
<dbReference type="Proteomes" id="UP000030321">
    <property type="component" value="Unassembled WGS sequence"/>
</dbReference>
<dbReference type="InterPro" id="IPR029058">
    <property type="entry name" value="AB_hydrolase_fold"/>
</dbReference>
<organism evidence="2 3">
    <name type="scientific">Microcystis aeruginosa NIES-44</name>
    <dbReference type="NCBI Taxonomy" id="449439"/>
    <lineage>
        <taxon>Bacteria</taxon>
        <taxon>Bacillati</taxon>
        <taxon>Cyanobacteriota</taxon>
        <taxon>Cyanophyceae</taxon>
        <taxon>Oscillatoriophycideae</taxon>
        <taxon>Chroococcales</taxon>
        <taxon>Microcystaceae</taxon>
        <taxon>Microcystis</taxon>
    </lineage>
</organism>
<dbReference type="InterPro" id="IPR050266">
    <property type="entry name" value="AB_hydrolase_sf"/>
</dbReference>
<sequence length="294" mass="33476">MPTVQVDPVHQISLNYQCLGEGEDLLLIHGLGANLAFWYPGIASALAQHYRVIIYDLRGHGKSTISDSGYTLTRMVQDLRVLLEYLEVEKVHLVGHSFGARVALLYSISHAQQVKSLTVADTQLQCLQAKMRLRDWPHWQSWRQKLLEQGAPLPSEDQIIDFHLLDQLNTTVNELTKPSLKNRDMGRKGKERWQKLMATGAKQEFEQETEITTAKLSQIIQPTLAIYGEKSHCLPTCSQLKNLLPNCSEVIIPEVGHFFPVIKPDQFVQVILNFCQKDNRFLERKLLVSPALEK</sequence>
<reference evidence="3" key="1">
    <citation type="journal article" date="2015" name="Genome">
        <title>Whole Genome Sequence of the Non-Microcystin-Producing Microcystis aeruginosa Strain NIES-44.</title>
        <authorList>
            <person name="Okano K."/>
            <person name="Miyata N."/>
            <person name="Ozaki Y."/>
        </authorList>
    </citation>
    <scope>NUCLEOTIDE SEQUENCE [LARGE SCALE GENOMIC DNA]</scope>
    <source>
        <strain evidence="3">NIES-44</strain>
    </source>
</reference>
<dbReference type="PRINTS" id="PR00412">
    <property type="entry name" value="EPOXHYDRLASE"/>
</dbReference>
<name>A0A0A1VQZ1_MICAE</name>
<dbReference type="PANTHER" id="PTHR43798:SF33">
    <property type="entry name" value="HYDROLASE, PUTATIVE (AFU_ORTHOLOGUE AFUA_2G14860)-RELATED"/>
    <property type="match status" value="1"/>
</dbReference>
<proteinExistence type="predicted"/>
<dbReference type="AlphaFoldDB" id="A0A0A1VQZ1"/>
<dbReference type="EMBL" id="BBPA01000018">
    <property type="protein sequence ID" value="GAL92014.1"/>
    <property type="molecule type" value="Genomic_DNA"/>
</dbReference>